<sequence>MSRERVPPIRLKDGMRIPIIGLGTYNIRDQKVMDRVIEDAVDVGYRHIDTAFEYNNEGLIGNSLQKLFDKKKIKRSDIFITSKVWNTYHRRRKVVEGMRASINNLGLDYLDLALVHWPMAYREGDENHPKQANGSSADLDISVVETWRGMEDAYKLGLVKSIGVSNFNSEQLTRVLRDTHIKPVVNQ</sequence>
<evidence type="ECO:0000259" key="1">
    <source>
        <dbReference type="Pfam" id="PF00248"/>
    </source>
</evidence>
<dbReference type="Gene3D" id="3.20.20.100">
    <property type="entry name" value="NADP-dependent oxidoreductase domain"/>
    <property type="match status" value="1"/>
</dbReference>
<dbReference type="InterPro" id="IPR018170">
    <property type="entry name" value="Aldo/ket_reductase_CS"/>
</dbReference>
<dbReference type="SUPFAM" id="SSF51430">
    <property type="entry name" value="NAD(P)-linked oxidoreductase"/>
    <property type="match status" value="1"/>
</dbReference>
<dbReference type="Proteomes" id="UP000759131">
    <property type="component" value="Unassembled WGS sequence"/>
</dbReference>
<keyword evidence="3" id="KW-1185">Reference proteome</keyword>
<dbReference type="InterPro" id="IPR020471">
    <property type="entry name" value="AKR"/>
</dbReference>
<dbReference type="InterPro" id="IPR036812">
    <property type="entry name" value="NAD(P)_OxRdtase_dom_sf"/>
</dbReference>
<dbReference type="AlphaFoldDB" id="A0A7R9QDW9"/>
<organism evidence="2">
    <name type="scientific">Medioppia subpectinata</name>
    <dbReference type="NCBI Taxonomy" id="1979941"/>
    <lineage>
        <taxon>Eukaryota</taxon>
        <taxon>Metazoa</taxon>
        <taxon>Ecdysozoa</taxon>
        <taxon>Arthropoda</taxon>
        <taxon>Chelicerata</taxon>
        <taxon>Arachnida</taxon>
        <taxon>Acari</taxon>
        <taxon>Acariformes</taxon>
        <taxon>Sarcoptiformes</taxon>
        <taxon>Oribatida</taxon>
        <taxon>Brachypylina</taxon>
        <taxon>Oppioidea</taxon>
        <taxon>Oppiidae</taxon>
        <taxon>Medioppia</taxon>
    </lineage>
</organism>
<feature type="domain" description="NADP-dependent oxidoreductase" evidence="1">
    <location>
        <begin position="20"/>
        <end position="187"/>
    </location>
</feature>
<proteinExistence type="predicted"/>
<dbReference type="PRINTS" id="PR00069">
    <property type="entry name" value="ALDKETRDTASE"/>
</dbReference>
<evidence type="ECO:0000313" key="2">
    <source>
        <dbReference type="EMBL" id="CAD7642081.1"/>
    </source>
</evidence>
<gene>
    <name evidence="2" type="ORF">OSB1V03_LOCUS18983</name>
</gene>
<protein>
    <recommendedName>
        <fullName evidence="1">NADP-dependent oxidoreductase domain-containing protein</fullName>
    </recommendedName>
</protein>
<dbReference type="OrthoDB" id="416253at2759"/>
<reference evidence="2" key="1">
    <citation type="submission" date="2020-11" db="EMBL/GenBank/DDBJ databases">
        <authorList>
            <person name="Tran Van P."/>
        </authorList>
    </citation>
    <scope>NUCLEOTIDE SEQUENCE</scope>
</reference>
<dbReference type="EMBL" id="CAJPIZ010026480">
    <property type="protein sequence ID" value="CAG2119033.1"/>
    <property type="molecule type" value="Genomic_DNA"/>
</dbReference>
<feature type="non-terminal residue" evidence="2">
    <location>
        <position position="187"/>
    </location>
</feature>
<dbReference type="PROSITE" id="PS00798">
    <property type="entry name" value="ALDOKETO_REDUCTASE_1"/>
    <property type="match status" value="1"/>
</dbReference>
<dbReference type="EMBL" id="OC881055">
    <property type="protein sequence ID" value="CAD7642081.1"/>
    <property type="molecule type" value="Genomic_DNA"/>
</dbReference>
<dbReference type="PANTHER" id="PTHR11732">
    <property type="entry name" value="ALDO/KETO REDUCTASE"/>
    <property type="match status" value="1"/>
</dbReference>
<accession>A0A7R9QDW9</accession>
<evidence type="ECO:0000313" key="3">
    <source>
        <dbReference type="Proteomes" id="UP000759131"/>
    </source>
</evidence>
<dbReference type="PROSITE" id="PS00062">
    <property type="entry name" value="ALDOKETO_REDUCTASE_2"/>
    <property type="match status" value="1"/>
</dbReference>
<dbReference type="Pfam" id="PF00248">
    <property type="entry name" value="Aldo_ket_red"/>
    <property type="match status" value="1"/>
</dbReference>
<dbReference type="InterPro" id="IPR023210">
    <property type="entry name" value="NADP_OxRdtase_dom"/>
</dbReference>
<name>A0A7R9QDW9_9ACAR</name>
<dbReference type="GO" id="GO:0016491">
    <property type="term" value="F:oxidoreductase activity"/>
    <property type="evidence" value="ECO:0007669"/>
    <property type="project" value="InterPro"/>
</dbReference>